<sequence length="291" mass="28542">MATQTGLGEPRGPWFISPDLEPDGRGVPGVPGAALAVDRATRRRRALLAALAVVALSIGSGGLAGGWVASQEPSGQPGRAAQAAIPADLVAAAAQVVPGVVSVMVAGGGKSASGSGFAIDDLQHIVTNDHIVARGGGGEPDGAVMVETSDGRQFPARLVGRDSSSDIAVLRVPPSAGLTALPLAKPGATRVGEPVLAVGSPLGLAGTVTAGIVSALDRQVKLGDNRHSAVQTDASINPGNSGGPLVNARGEVVGVNTAIATIDGSGSIGIGFAIPIEQVQQTADTIIGKGG</sequence>
<dbReference type="EMBL" id="JAZGQL010000005">
    <property type="protein sequence ID" value="MEE6306859.1"/>
    <property type="molecule type" value="Genomic_DNA"/>
</dbReference>
<keyword evidence="1" id="KW-1133">Transmembrane helix</keyword>
<dbReference type="Proteomes" id="UP001339911">
    <property type="component" value="Unassembled WGS sequence"/>
</dbReference>
<keyword evidence="1" id="KW-0472">Membrane</keyword>
<dbReference type="SUPFAM" id="SSF50494">
    <property type="entry name" value="Trypsin-like serine proteases"/>
    <property type="match status" value="1"/>
</dbReference>
<dbReference type="PRINTS" id="PR00834">
    <property type="entry name" value="PROTEASES2C"/>
</dbReference>
<dbReference type="Gene3D" id="2.40.10.120">
    <property type="match status" value="1"/>
</dbReference>
<name>A0ABU7SA95_9ACTN</name>
<keyword evidence="1" id="KW-0812">Transmembrane</keyword>
<evidence type="ECO:0000313" key="3">
    <source>
        <dbReference type="Proteomes" id="UP001339911"/>
    </source>
</evidence>
<dbReference type="RefSeq" id="WP_331207184.1">
    <property type="nucleotide sequence ID" value="NZ_JAZGQL010000005.1"/>
</dbReference>
<dbReference type="PANTHER" id="PTHR22939:SF129">
    <property type="entry name" value="SERINE PROTEASE HTRA2, MITOCHONDRIAL"/>
    <property type="match status" value="1"/>
</dbReference>
<dbReference type="InterPro" id="IPR009003">
    <property type="entry name" value="Peptidase_S1_PA"/>
</dbReference>
<evidence type="ECO:0000313" key="2">
    <source>
        <dbReference type="EMBL" id="MEE6306859.1"/>
    </source>
</evidence>
<protein>
    <submittedName>
        <fullName evidence="2">Trypsin-like peptidase domain-containing protein</fullName>
    </submittedName>
</protein>
<keyword evidence="3" id="KW-1185">Reference proteome</keyword>
<feature type="transmembrane region" description="Helical" evidence="1">
    <location>
        <begin position="46"/>
        <end position="69"/>
    </location>
</feature>
<proteinExistence type="predicted"/>
<comment type="caution">
    <text evidence="2">The sequence shown here is derived from an EMBL/GenBank/DDBJ whole genome shotgun (WGS) entry which is preliminary data.</text>
</comment>
<dbReference type="InterPro" id="IPR001940">
    <property type="entry name" value="Peptidase_S1C"/>
</dbReference>
<evidence type="ECO:0000256" key="1">
    <source>
        <dbReference type="SAM" id="Phobius"/>
    </source>
</evidence>
<dbReference type="PANTHER" id="PTHR22939">
    <property type="entry name" value="SERINE PROTEASE FAMILY S1C HTRA-RELATED"/>
    <property type="match status" value="1"/>
</dbReference>
<gene>
    <name evidence="2" type="ORF">V1634_08490</name>
</gene>
<dbReference type="Pfam" id="PF13365">
    <property type="entry name" value="Trypsin_2"/>
    <property type="match status" value="1"/>
</dbReference>
<accession>A0ABU7SA95</accession>
<reference evidence="2 3" key="1">
    <citation type="submission" date="2024-01" db="EMBL/GenBank/DDBJ databases">
        <title>Genome insights into Plantactinospora veratri sp. nov.</title>
        <authorList>
            <person name="Wang L."/>
        </authorList>
    </citation>
    <scope>NUCLEOTIDE SEQUENCE [LARGE SCALE GENOMIC DNA]</scope>
    <source>
        <strain evidence="2 3">NEAU-FHS4</strain>
    </source>
</reference>
<organism evidence="2 3">
    <name type="scientific">Plantactinospora veratri</name>
    <dbReference type="NCBI Taxonomy" id="1436122"/>
    <lineage>
        <taxon>Bacteria</taxon>
        <taxon>Bacillati</taxon>
        <taxon>Actinomycetota</taxon>
        <taxon>Actinomycetes</taxon>
        <taxon>Micromonosporales</taxon>
        <taxon>Micromonosporaceae</taxon>
        <taxon>Plantactinospora</taxon>
    </lineage>
</organism>